<dbReference type="Proteomes" id="UP000233837">
    <property type="component" value="Unassembled WGS sequence"/>
</dbReference>
<reference evidence="1 2" key="2">
    <citation type="journal article" date="2017" name="Nature">
        <title>The Apostasia genome and the evolution of orchids.</title>
        <authorList>
            <person name="Zhang G.Q."/>
            <person name="Liu K.W."/>
            <person name="Li Z."/>
            <person name="Lohaus R."/>
            <person name="Hsiao Y.Y."/>
            <person name="Niu S.C."/>
            <person name="Wang J.Y."/>
            <person name="Lin Y.C."/>
            <person name="Xu Q."/>
            <person name="Chen L.J."/>
            <person name="Yoshida K."/>
            <person name="Fujiwara S."/>
            <person name="Wang Z.W."/>
            <person name="Zhang Y.Q."/>
            <person name="Mitsuda N."/>
            <person name="Wang M."/>
            <person name="Liu G.H."/>
            <person name="Pecoraro L."/>
            <person name="Huang H.X."/>
            <person name="Xiao X.J."/>
            <person name="Lin M."/>
            <person name="Wu X.Y."/>
            <person name="Wu W.L."/>
            <person name="Chen Y.Y."/>
            <person name="Chang S.B."/>
            <person name="Sakamoto S."/>
            <person name="Ohme-Takagi M."/>
            <person name="Yagi M."/>
            <person name="Zeng S.J."/>
            <person name="Shen C.Y."/>
            <person name="Yeh C.M."/>
            <person name="Luo Y.B."/>
            <person name="Tsai W.C."/>
            <person name="Van de Peer Y."/>
            <person name="Liu Z.J."/>
        </authorList>
    </citation>
    <scope>NUCLEOTIDE SEQUENCE [LARGE SCALE GENOMIC DNA]</scope>
    <source>
        <tissue evidence="1">The whole plant</tissue>
    </source>
</reference>
<reference evidence="1 2" key="1">
    <citation type="journal article" date="2016" name="Sci. Rep.">
        <title>The Dendrobium catenatum Lindl. genome sequence provides insights into polysaccharide synthase, floral development and adaptive evolution.</title>
        <authorList>
            <person name="Zhang G.Q."/>
            <person name="Xu Q."/>
            <person name="Bian C."/>
            <person name="Tsai W.C."/>
            <person name="Yeh C.M."/>
            <person name="Liu K.W."/>
            <person name="Yoshida K."/>
            <person name="Zhang L.S."/>
            <person name="Chang S.B."/>
            <person name="Chen F."/>
            <person name="Shi Y."/>
            <person name="Su Y.Y."/>
            <person name="Zhang Y.Q."/>
            <person name="Chen L.J."/>
            <person name="Yin Y."/>
            <person name="Lin M."/>
            <person name="Huang H."/>
            <person name="Deng H."/>
            <person name="Wang Z.W."/>
            <person name="Zhu S.L."/>
            <person name="Zhao X."/>
            <person name="Deng C."/>
            <person name="Niu S.C."/>
            <person name="Huang J."/>
            <person name="Wang M."/>
            <person name="Liu G.H."/>
            <person name="Yang H.J."/>
            <person name="Xiao X.J."/>
            <person name="Hsiao Y.Y."/>
            <person name="Wu W.L."/>
            <person name="Chen Y.Y."/>
            <person name="Mitsuda N."/>
            <person name="Ohme-Takagi M."/>
            <person name="Luo Y.B."/>
            <person name="Van de Peer Y."/>
            <person name="Liu Z.J."/>
        </authorList>
    </citation>
    <scope>NUCLEOTIDE SEQUENCE [LARGE SCALE GENOMIC DNA]</scope>
    <source>
        <tissue evidence="1">The whole plant</tissue>
    </source>
</reference>
<keyword evidence="2" id="KW-1185">Reference proteome</keyword>
<dbReference type="EMBL" id="KZ503041">
    <property type="protein sequence ID" value="PKU69067.1"/>
    <property type="molecule type" value="Genomic_DNA"/>
</dbReference>
<protein>
    <submittedName>
        <fullName evidence="1">Uncharacterized protein</fullName>
    </submittedName>
</protein>
<evidence type="ECO:0000313" key="2">
    <source>
        <dbReference type="Proteomes" id="UP000233837"/>
    </source>
</evidence>
<gene>
    <name evidence="1" type="ORF">MA16_Dca002336</name>
</gene>
<evidence type="ECO:0000313" key="1">
    <source>
        <dbReference type="EMBL" id="PKU69067.1"/>
    </source>
</evidence>
<name>A0A2I0W088_9ASPA</name>
<accession>A0A2I0W088</accession>
<dbReference type="AlphaFoldDB" id="A0A2I0W088"/>
<proteinExistence type="predicted"/>
<sequence>MDVKAHCDWLNNSSKEVSDSESFSDPDNEFMMVSDRPLRAANRGKFWKRGGKRR</sequence>
<organism evidence="1 2">
    <name type="scientific">Dendrobium catenatum</name>
    <dbReference type="NCBI Taxonomy" id="906689"/>
    <lineage>
        <taxon>Eukaryota</taxon>
        <taxon>Viridiplantae</taxon>
        <taxon>Streptophyta</taxon>
        <taxon>Embryophyta</taxon>
        <taxon>Tracheophyta</taxon>
        <taxon>Spermatophyta</taxon>
        <taxon>Magnoliopsida</taxon>
        <taxon>Liliopsida</taxon>
        <taxon>Asparagales</taxon>
        <taxon>Orchidaceae</taxon>
        <taxon>Epidendroideae</taxon>
        <taxon>Malaxideae</taxon>
        <taxon>Dendrobiinae</taxon>
        <taxon>Dendrobium</taxon>
    </lineage>
</organism>